<dbReference type="Pfam" id="PF08843">
    <property type="entry name" value="AbiEii"/>
    <property type="match status" value="1"/>
</dbReference>
<dbReference type="PATRIC" id="fig|1618634.3.peg.284"/>
<evidence type="ECO:0008006" key="3">
    <source>
        <dbReference type="Google" id="ProtNLM"/>
    </source>
</evidence>
<accession>A0A0G0RM59</accession>
<reference evidence="1 2" key="1">
    <citation type="journal article" date="2015" name="Nature">
        <title>rRNA introns, odd ribosomes, and small enigmatic genomes across a large radiation of phyla.</title>
        <authorList>
            <person name="Brown C.T."/>
            <person name="Hug L.A."/>
            <person name="Thomas B.C."/>
            <person name="Sharon I."/>
            <person name="Castelle C.J."/>
            <person name="Singh A."/>
            <person name="Wilkins M.J."/>
            <person name="Williams K.H."/>
            <person name="Banfield J.F."/>
        </authorList>
    </citation>
    <scope>NUCLEOTIDE SEQUENCE [LARGE SCALE GENOMIC DNA]</scope>
</reference>
<sequence length="204" mass="23577">MFKTVLTEQQIKLLPVLKLFSKDFGLVGGTAIALQLGHRQSIDFDLFSNQQFTKAQIRSKLNKAQQSITQVFIDNKDEYTIMVDGVKLTFLYYPFKIKFSKKLDGVIAMPDLLTLAAMKAYALGRRTKWKDYVDLYFIVKKQHSLLAISKKARQLFGPEFNEKIFKSQLAYFKDIDYSEDIVWVKNKQVTATVIKQELKQISLS</sequence>
<dbReference type="InterPro" id="IPR014942">
    <property type="entry name" value="AbiEii"/>
</dbReference>
<proteinExistence type="predicted"/>
<protein>
    <recommendedName>
        <fullName evidence="3">Nucleotidyl transferase AbiEii/AbiGii toxin family protein</fullName>
    </recommendedName>
</protein>
<evidence type="ECO:0000313" key="1">
    <source>
        <dbReference type="EMBL" id="KKR14687.1"/>
    </source>
</evidence>
<comment type="caution">
    <text evidence="1">The sequence shown here is derived from an EMBL/GenBank/DDBJ whole genome shotgun (WGS) entry which is preliminary data.</text>
</comment>
<dbReference type="Proteomes" id="UP000034048">
    <property type="component" value="Unassembled WGS sequence"/>
</dbReference>
<organism evidence="1 2">
    <name type="scientific">Candidatus Falkowbacteria bacterium GW2011_GWA2_39_24</name>
    <dbReference type="NCBI Taxonomy" id="1618634"/>
    <lineage>
        <taxon>Bacteria</taxon>
        <taxon>Candidatus Falkowiibacteriota</taxon>
    </lineage>
</organism>
<dbReference type="AlphaFoldDB" id="A0A0G0RM59"/>
<name>A0A0G0RM59_9BACT</name>
<evidence type="ECO:0000313" key="2">
    <source>
        <dbReference type="Proteomes" id="UP000034048"/>
    </source>
</evidence>
<dbReference type="EMBL" id="LBWS01000021">
    <property type="protein sequence ID" value="KKR14687.1"/>
    <property type="molecule type" value="Genomic_DNA"/>
</dbReference>
<gene>
    <name evidence="1" type="ORF">UT42_C0021G0011</name>
</gene>